<reference evidence="1 2" key="1">
    <citation type="submission" date="2021-03" db="EMBL/GenBank/DDBJ databases">
        <title>Sequencing the genomes of 1000 actinobacteria strains.</title>
        <authorList>
            <person name="Klenk H.-P."/>
        </authorList>
    </citation>
    <scope>NUCLEOTIDE SEQUENCE [LARGE SCALE GENOMIC DNA]</scope>
    <source>
        <strain evidence="1 2">DSM 15454</strain>
    </source>
</reference>
<protein>
    <submittedName>
        <fullName evidence="1">Uncharacterized protein (DUF952 family)</fullName>
    </submittedName>
</protein>
<accession>A0ABS4WH87</accession>
<dbReference type="RefSeq" id="WP_209909391.1">
    <property type="nucleotide sequence ID" value="NZ_BAAAMI010000013.1"/>
</dbReference>
<proteinExistence type="predicted"/>
<dbReference type="PANTHER" id="PTHR34129">
    <property type="entry name" value="BLR1139 PROTEIN"/>
    <property type="match status" value="1"/>
</dbReference>
<sequence>MTTILHLARLQDWEAAQAQGAYRQSTRGASLAEVGFIHCSLPEQLPVVASFIYADYTGDLVVLELDATAIAAAGTAIRFEDGGNGEMFPHLYSELKIEWVRATRPAAMIGGTLSVPGLEGARGATP</sequence>
<gene>
    <name evidence="1" type="ORF">JOF46_003474</name>
</gene>
<dbReference type="Proteomes" id="UP000766570">
    <property type="component" value="Unassembled WGS sequence"/>
</dbReference>
<evidence type="ECO:0000313" key="1">
    <source>
        <dbReference type="EMBL" id="MBP2375562.1"/>
    </source>
</evidence>
<comment type="caution">
    <text evidence="1">The sequence shown here is derived from an EMBL/GenBank/DDBJ whole genome shotgun (WGS) entry which is preliminary data.</text>
</comment>
<dbReference type="Gene3D" id="3.20.170.20">
    <property type="entry name" value="Protein of unknown function DUF952"/>
    <property type="match status" value="1"/>
</dbReference>
<organism evidence="1 2">
    <name type="scientific">Paeniglutamicibacter psychrophenolicus</name>
    <dbReference type="NCBI Taxonomy" id="257454"/>
    <lineage>
        <taxon>Bacteria</taxon>
        <taxon>Bacillati</taxon>
        <taxon>Actinomycetota</taxon>
        <taxon>Actinomycetes</taxon>
        <taxon>Micrococcales</taxon>
        <taxon>Micrococcaceae</taxon>
        <taxon>Paeniglutamicibacter</taxon>
    </lineage>
</organism>
<dbReference type="SUPFAM" id="SSF56399">
    <property type="entry name" value="ADP-ribosylation"/>
    <property type="match status" value="1"/>
</dbReference>
<dbReference type="PANTHER" id="PTHR34129:SF1">
    <property type="entry name" value="DUF952 DOMAIN-CONTAINING PROTEIN"/>
    <property type="match status" value="1"/>
</dbReference>
<dbReference type="EMBL" id="JAGIOE010000001">
    <property type="protein sequence ID" value="MBP2375562.1"/>
    <property type="molecule type" value="Genomic_DNA"/>
</dbReference>
<evidence type="ECO:0000313" key="2">
    <source>
        <dbReference type="Proteomes" id="UP000766570"/>
    </source>
</evidence>
<dbReference type="Pfam" id="PF06108">
    <property type="entry name" value="DUF952"/>
    <property type="match status" value="1"/>
</dbReference>
<name>A0ABS4WH87_9MICC</name>
<dbReference type="InterPro" id="IPR009297">
    <property type="entry name" value="DUF952"/>
</dbReference>
<keyword evidence="2" id="KW-1185">Reference proteome</keyword>